<accession>A0A951MF09</accession>
<protein>
    <submittedName>
        <fullName evidence="3">Class I SAM-dependent methyltransferase</fullName>
    </submittedName>
</protein>
<feature type="domain" description="Methyltransferase" evidence="2">
    <location>
        <begin position="45"/>
        <end position="139"/>
    </location>
</feature>
<dbReference type="GO" id="GO:0032259">
    <property type="term" value="P:methylation"/>
    <property type="evidence" value="ECO:0007669"/>
    <property type="project" value="UniProtKB-KW"/>
</dbReference>
<keyword evidence="4" id="KW-1185">Reference proteome</keyword>
<dbReference type="EMBL" id="RPHB01000008">
    <property type="protein sequence ID" value="MBW3469572.1"/>
    <property type="molecule type" value="Genomic_DNA"/>
</dbReference>
<dbReference type="InterPro" id="IPR041698">
    <property type="entry name" value="Methyltransf_25"/>
</dbReference>
<name>A0A951MF09_9BACT</name>
<proteinExistence type="predicted"/>
<dbReference type="Pfam" id="PF13649">
    <property type="entry name" value="Methyltransf_25"/>
    <property type="match status" value="1"/>
</dbReference>
<evidence type="ECO:0000256" key="1">
    <source>
        <dbReference type="ARBA" id="ARBA00022679"/>
    </source>
</evidence>
<organism evidence="3 4">
    <name type="scientific">Arthrospiribacter ruber</name>
    <dbReference type="NCBI Taxonomy" id="2487934"/>
    <lineage>
        <taxon>Bacteria</taxon>
        <taxon>Pseudomonadati</taxon>
        <taxon>Bacteroidota</taxon>
        <taxon>Cytophagia</taxon>
        <taxon>Cytophagales</taxon>
        <taxon>Cyclobacteriaceae</taxon>
        <taxon>Arthrospiribacter</taxon>
    </lineage>
</organism>
<dbReference type="CDD" id="cd02440">
    <property type="entry name" value="AdoMet_MTases"/>
    <property type="match status" value="1"/>
</dbReference>
<dbReference type="Proteomes" id="UP000727490">
    <property type="component" value="Unassembled WGS sequence"/>
</dbReference>
<keyword evidence="3" id="KW-0489">Methyltransferase</keyword>
<dbReference type="GO" id="GO:0008168">
    <property type="term" value="F:methyltransferase activity"/>
    <property type="evidence" value="ECO:0007669"/>
    <property type="project" value="UniProtKB-KW"/>
</dbReference>
<evidence type="ECO:0000313" key="3">
    <source>
        <dbReference type="EMBL" id="MBW3469572.1"/>
    </source>
</evidence>
<reference evidence="3 4" key="1">
    <citation type="journal article" date="2020" name="Syst. Appl. Microbiol.">
        <title>Arthrospiribacter ruber gen. nov., sp. nov., a novel bacterium isolated from Arthrospira cultures.</title>
        <authorList>
            <person name="Waleron M."/>
            <person name="Misztak A."/>
            <person name="Waleron M.M."/>
            <person name="Furmaniak M."/>
            <person name="Mrozik A."/>
            <person name="Waleron K."/>
        </authorList>
    </citation>
    <scope>NUCLEOTIDE SEQUENCE [LARGE SCALE GENOMIC DNA]</scope>
    <source>
        <strain evidence="3 4">DPMB0001</strain>
    </source>
</reference>
<evidence type="ECO:0000313" key="4">
    <source>
        <dbReference type="Proteomes" id="UP000727490"/>
    </source>
</evidence>
<gene>
    <name evidence="3" type="ORF">EGN73_17370</name>
</gene>
<dbReference type="AlphaFoldDB" id="A0A951MF09"/>
<dbReference type="RefSeq" id="WP_219292777.1">
    <property type="nucleotide sequence ID" value="NZ_RPHB01000008.1"/>
</dbReference>
<evidence type="ECO:0000259" key="2">
    <source>
        <dbReference type="Pfam" id="PF13649"/>
    </source>
</evidence>
<keyword evidence="1" id="KW-0808">Transferase</keyword>
<dbReference type="PANTHER" id="PTHR43861">
    <property type="entry name" value="TRANS-ACONITATE 2-METHYLTRANSFERASE-RELATED"/>
    <property type="match status" value="1"/>
</dbReference>
<sequence>MKNIEIFENERASNYDGFVSIWIPGYDYFLNQFPKILPHFDPKSILVAGCGTGNEIIEMIKSGKGWEITGIDPSPEMISQAKGKLQSNPNVQLLEGEVSDLPDSEQFDTATLFLVLHFLKDDGGKLNLLKEIGRRMKTGSPIFLLDITGSKSMIRKNLKLLKYHLPIELDKEIIQKRLERIENDLHYVTEKRLKKLLELAGFKNPTRFYQSTIYQGWVALKSS</sequence>
<comment type="caution">
    <text evidence="3">The sequence shown here is derived from an EMBL/GenBank/DDBJ whole genome shotgun (WGS) entry which is preliminary data.</text>
</comment>